<dbReference type="InterPro" id="IPR051200">
    <property type="entry name" value="Host-pathogen_enzymatic-act"/>
</dbReference>
<keyword evidence="1" id="KW-0732">Signal</keyword>
<evidence type="ECO:0000313" key="2">
    <source>
        <dbReference type="EMBL" id="VBB09379.1"/>
    </source>
</evidence>
<evidence type="ECO:0000313" key="3">
    <source>
        <dbReference type="Proteomes" id="UP000277811"/>
    </source>
</evidence>
<protein>
    <recommendedName>
        <fullName evidence="4">YncE family protein</fullName>
    </recommendedName>
</protein>
<dbReference type="AlphaFoldDB" id="A0A498RDI1"/>
<evidence type="ECO:0008006" key="4">
    <source>
        <dbReference type="Google" id="ProtNLM"/>
    </source>
</evidence>
<reference evidence="2 3" key="1">
    <citation type="submission" date="2018-06" db="EMBL/GenBank/DDBJ databases">
        <authorList>
            <person name="Strepis N."/>
        </authorList>
    </citation>
    <scope>NUCLEOTIDE SEQUENCE [LARGE SCALE GENOMIC DNA]</scope>
    <source>
        <strain evidence="2">LUCI</strain>
    </source>
</reference>
<dbReference type="PANTHER" id="PTHR47197:SF3">
    <property type="entry name" value="DIHYDRO-HEME D1 DEHYDROGENASE"/>
    <property type="match status" value="1"/>
</dbReference>
<sequence length="348" mass="37447">MKKSIHFARLLTLVLMICLFAGLFQVASAAGPTGYRITKTTLLGGEGTWDYLTFNNNTRQLFIARRGPGVTVFNVDTQKVVGIVDDTKGVSGIALAPEFNRGFATISDDSAVKIFDLTTLAPVGTVSVGADPDCIVYDPASKLAFSIGGKGTITAIDPASGTAVGSITLPAKKLEFAQADGKGHLYVNMNDQAKVAVIDTNTLELTATWSLYRAKLNTPMAIDTEKGRLFVGGRNGYLTVLDTNNNGKILAELPILGYNCDSIVYDPGTKMIFVANMNAVMTVYKETKEGNYVVADNVFTKDWVKTMALDPKTHSIYLAGGQTGEYIPGKVWPKLIPDTFSVFTVSRQ</sequence>
<dbReference type="EMBL" id="UPPP01000116">
    <property type="protein sequence ID" value="VBB09379.1"/>
    <property type="molecule type" value="Genomic_DNA"/>
</dbReference>
<feature type="chain" id="PRO_5019830887" description="YncE family protein" evidence="1">
    <location>
        <begin position="30"/>
        <end position="348"/>
    </location>
</feature>
<dbReference type="OrthoDB" id="7187796at2"/>
<organism evidence="2 3">
    <name type="scientific">Lucifera butyrica</name>
    <dbReference type="NCBI Taxonomy" id="1351585"/>
    <lineage>
        <taxon>Bacteria</taxon>
        <taxon>Bacillati</taxon>
        <taxon>Bacillota</taxon>
        <taxon>Negativicutes</taxon>
        <taxon>Veillonellales</taxon>
        <taxon>Veillonellaceae</taxon>
        <taxon>Lucifera</taxon>
    </lineage>
</organism>
<dbReference type="Gene3D" id="2.130.10.10">
    <property type="entry name" value="YVTN repeat-like/Quinoprotein amine dehydrogenase"/>
    <property type="match status" value="2"/>
</dbReference>
<dbReference type="InterPro" id="IPR015943">
    <property type="entry name" value="WD40/YVTN_repeat-like_dom_sf"/>
</dbReference>
<accession>A0A498RDI1</accession>
<dbReference type="PANTHER" id="PTHR47197">
    <property type="entry name" value="PROTEIN NIRF"/>
    <property type="match status" value="1"/>
</dbReference>
<dbReference type="InterPro" id="IPR011048">
    <property type="entry name" value="Haem_d1_sf"/>
</dbReference>
<gene>
    <name evidence="2" type="ORF">LUCI_4669</name>
</gene>
<dbReference type="RefSeq" id="WP_122630166.1">
    <property type="nucleotide sequence ID" value="NZ_UPPP01000116.1"/>
</dbReference>
<dbReference type="SUPFAM" id="SSF51004">
    <property type="entry name" value="C-terminal (heme d1) domain of cytochrome cd1-nitrite reductase"/>
    <property type="match status" value="1"/>
</dbReference>
<evidence type="ECO:0000256" key="1">
    <source>
        <dbReference type="SAM" id="SignalP"/>
    </source>
</evidence>
<keyword evidence="3" id="KW-1185">Reference proteome</keyword>
<feature type="signal peptide" evidence="1">
    <location>
        <begin position="1"/>
        <end position="29"/>
    </location>
</feature>
<dbReference type="Proteomes" id="UP000277811">
    <property type="component" value="Unassembled WGS sequence"/>
</dbReference>
<proteinExistence type="predicted"/>
<name>A0A498RDI1_9FIRM</name>